<accession>A0ABP7FJC2</accession>
<gene>
    <name evidence="1" type="ORF">GCM10022402_16770</name>
</gene>
<name>A0ABP7FJC2_9ACTN</name>
<protein>
    <submittedName>
        <fullName evidence="1">Uncharacterized protein</fullName>
    </submittedName>
</protein>
<evidence type="ECO:0000313" key="1">
    <source>
        <dbReference type="EMBL" id="GAA3737420.1"/>
    </source>
</evidence>
<dbReference type="EMBL" id="BAABDD010000006">
    <property type="protein sequence ID" value="GAA3737420.1"/>
    <property type="molecule type" value="Genomic_DNA"/>
</dbReference>
<sequence length="108" mass="11918">MDRIAFFDDGEVEWVIRGEVIGRLKGLPHPFAHGRRRVVFPGKVDHGDVGRVAFDPLVGDSGRLPEPQSGGLIALSCSAEAFGEYFYVDLSDESVVDEDVELRQFGKL</sequence>
<comment type="caution">
    <text evidence="1">The sequence shown here is derived from an EMBL/GenBank/DDBJ whole genome shotgun (WGS) entry which is preliminary data.</text>
</comment>
<evidence type="ECO:0000313" key="2">
    <source>
        <dbReference type="Proteomes" id="UP001500908"/>
    </source>
</evidence>
<proteinExistence type="predicted"/>
<organism evidence="1 2">
    <name type="scientific">Salinactinospora qingdaonensis</name>
    <dbReference type="NCBI Taxonomy" id="702744"/>
    <lineage>
        <taxon>Bacteria</taxon>
        <taxon>Bacillati</taxon>
        <taxon>Actinomycetota</taxon>
        <taxon>Actinomycetes</taxon>
        <taxon>Streptosporangiales</taxon>
        <taxon>Nocardiopsidaceae</taxon>
        <taxon>Salinactinospora</taxon>
    </lineage>
</organism>
<keyword evidence="2" id="KW-1185">Reference proteome</keyword>
<dbReference type="Proteomes" id="UP001500908">
    <property type="component" value="Unassembled WGS sequence"/>
</dbReference>
<reference evidence="2" key="1">
    <citation type="journal article" date="2019" name="Int. J. Syst. Evol. Microbiol.">
        <title>The Global Catalogue of Microorganisms (GCM) 10K type strain sequencing project: providing services to taxonomists for standard genome sequencing and annotation.</title>
        <authorList>
            <consortium name="The Broad Institute Genomics Platform"/>
            <consortium name="The Broad Institute Genome Sequencing Center for Infectious Disease"/>
            <person name="Wu L."/>
            <person name="Ma J."/>
        </authorList>
    </citation>
    <scope>NUCLEOTIDE SEQUENCE [LARGE SCALE GENOMIC DNA]</scope>
    <source>
        <strain evidence="2">JCM 17137</strain>
    </source>
</reference>